<keyword evidence="1" id="KW-0808">Transferase</keyword>
<comment type="similarity">
    <text evidence="1">Belongs to the thiamine-monophosphate kinase family.</text>
</comment>
<dbReference type="GO" id="GO:0009229">
    <property type="term" value="P:thiamine diphosphate biosynthetic process"/>
    <property type="evidence" value="ECO:0007669"/>
    <property type="project" value="UniProtKB-UniRule"/>
</dbReference>
<keyword evidence="1" id="KW-0460">Magnesium</keyword>
<dbReference type="OrthoDB" id="9802811at2"/>
<dbReference type="SUPFAM" id="SSF55326">
    <property type="entry name" value="PurM N-terminal domain-like"/>
    <property type="match status" value="1"/>
</dbReference>
<feature type="domain" description="PurM-like C-terminal" evidence="3">
    <location>
        <begin position="229"/>
        <end position="282"/>
    </location>
</feature>
<dbReference type="InterPro" id="IPR036921">
    <property type="entry name" value="PurM-like_N_sf"/>
</dbReference>
<protein>
    <recommendedName>
        <fullName evidence="1">Thiamine-monophosphate kinase</fullName>
        <shortName evidence="1">TMP kinase</shortName>
        <shortName evidence="1">Thiamine-phosphate kinase</shortName>
        <ecNumber evidence="1">2.7.4.16</ecNumber>
    </recommendedName>
</protein>
<feature type="domain" description="PurM-like N-terminal" evidence="2">
    <location>
        <begin position="39"/>
        <end position="157"/>
    </location>
</feature>
<accession>A0A1I7MGQ1</accession>
<feature type="binding site" evidence="1">
    <location>
        <position position="91"/>
    </location>
    <ligand>
        <name>Mg(2+)</name>
        <dbReference type="ChEBI" id="CHEBI:18420"/>
        <label>4</label>
    </ligand>
</feature>
<feature type="binding site" evidence="1">
    <location>
        <position position="57"/>
    </location>
    <ligand>
        <name>Mg(2+)</name>
        <dbReference type="ChEBI" id="CHEBI:18420"/>
        <label>2</label>
    </ligand>
</feature>
<evidence type="ECO:0000313" key="4">
    <source>
        <dbReference type="EMBL" id="SFV21112.1"/>
    </source>
</evidence>
<keyword evidence="1" id="KW-0479">Metal-binding</keyword>
<dbReference type="RefSeq" id="WP_091694505.1">
    <property type="nucleotide sequence ID" value="NZ_FPCG01000002.1"/>
</dbReference>
<feature type="binding site" evidence="1">
    <location>
        <position position="41"/>
    </location>
    <ligand>
        <name>Mg(2+)</name>
        <dbReference type="ChEBI" id="CHEBI:18420"/>
        <label>4</label>
    </ligand>
</feature>
<evidence type="ECO:0000259" key="2">
    <source>
        <dbReference type="Pfam" id="PF00586"/>
    </source>
</evidence>
<dbReference type="STRING" id="574650.SAMN04487966_102186"/>
<feature type="binding site" evidence="1">
    <location>
        <position position="55"/>
    </location>
    <ligand>
        <name>Mg(2+)</name>
        <dbReference type="ChEBI" id="CHEBI:18420"/>
        <label>4</label>
    </ligand>
</feature>
<sequence length="350" mass="36006">MTSPTVSGLGEAGILQVLHRRFRTVPAAQDWPEGSLGPGDDAAVVPAPDGRFVISTDAMAQDRDFRLVWPSGAVDSGYSTGWKAAAQNLSDINAMGARASSLLLALTMPGHTPVRWLDRFAAGIAGAVHHLGADTCRIAGGDLGGDDRITVCVTVTGDLDGRPAVRRTIPRDHQGGTGPLDLALCGKAGWAAAGLSVLQTPRTDLDRALDRTGIHRLAARAAAAQLRPRPILTAGPTAAEHGALAMLDVSDGLARDAARLAAANGLDVELDEDWVEQAAAGLAPLASALGEDAADWVRTGGEDYGLLAVFSGGAPLPPGFTRVGRLVAPGGTSQSLNPARARIGWDHFGG</sequence>
<dbReference type="UniPathway" id="UPA00060">
    <property type="reaction ID" value="UER00142"/>
</dbReference>
<keyword evidence="1" id="KW-0784">Thiamine biosynthesis</keyword>
<feature type="binding site" evidence="1">
    <location>
        <begin position="141"/>
        <end position="142"/>
    </location>
    <ligand>
        <name>ATP</name>
        <dbReference type="ChEBI" id="CHEBI:30616"/>
    </ligand>
</feature>
<dbReference type="Gene3D" id="3.90.650.10">
    <property type="entry name" value="PurM-like C-terminal domain"/>
    <property type="match status" value="1"/>
</dbReference>
<organism evidence="4 5">
    <name type="scientific">Micrococcus terreus</name>
    <dbReference type="NCBI Taxonomy" id="574650"/>
    <lineage>
        <taxon>Bacteria</taxon>
        <taxon>Bacillati</taxon>
        <taxon>Actinomycetota</taxon>
        <taxon>Actinomycetes</taxon>
        <taxon>Micrococcales</taxon>
        <taxon>Micrococcaceae</taxon>
        <taxon>Micrococcus</taxon>
    </lineage>
</organism>
<dbReference type="Pfam" id="PF00586">
    <property type="entry name" value="AIRS"/>
    <property type="match status" value="1"/>
</dbReference>
<keyword evidence="1" id="KW-0067">ATP-binding</keyword>
<reference evidence="4 5" key="1">
    <citation type="submission" date="2016-10" db="EMBL/GenBank/DDBJ databases">
        <authorList>
            <person name="de Groot N.N."/>
        </authorList>
    </citation>
    <scope>NUCLEOTIDE SEQUENCE [LARGE SCALE GENOMIC DNA]</scope>
    <source>
        <strain evidence="4 5">CGMCC 1.7054</strain>
    </source>
</reference>
<comment type="pathway">
    <text evidence="1">Cofactor biosynthesis; thiamine diphosphate biosynthesis; thiamine diphosphate from thiamine phosphate: step 1/1.</text>
</comment>
<keyword evidence="5" id="KW-1185">Reference proteome</keyword>
<name>A0A1I7MGQ1_9MICC</name>
<feature type="binding site" evidence="1">
    <location>
        <position position="166"/>
    </location>
    <ligand>
        <name>ATP</name>
        <dbReference type="ChEBI" id="CHEBI:30616"/>
    </ligand>
</feature>
<feature type="binding site" evidence="1">
    <location>
        <position position="64"/>
    </location>
    <ligand>
        <name>substrate</name>
    </ligand>
</feature>
<dbReference type="InterPro" id="IPR010918">
    <property type="entry name" value="PurM-like_C_dom"/>
</dbReference>
<feature type="binding site" evidence="1">
    <location>
        <position position="41"/>
    </location>
    <ligand>
        <name>Mg(2+)</name>
        <dbReference type="ChEBI" id="CHEBI:18420"/>
        <label>3</label>
    </ligand>
</feature>
<feature type="binding site" evidence="1">
    <location>
        <position position="251"/>
    </location>
    <ligand>
        <name>Mg(2+)</name>
        <dbReference type="ChEBI" id="CHEBI:18420"/>
        <label>5</label>
    </ligand>
</feature>
<comment type="function">
    <text evidence="1">Catalyzes the ATP-dependent phosphorylation of thiamine-monophosphate (TMP) to form thiamine-pyrophosphate (TPP), the active form of vitamin B1.</text>
</comment>
<dbReference type="InterPro" id="IPR006283">
    <property type="entry name" value="ThiL-like"/>
</dbReference>
<evidence type="ECO:0000259" key="3">
    <source>
        <dbReference type="Pfam" id="PF02769"/>
    </source>
</evidence>
<proteinExistence type="inferred from homology"/>
<feature type="binding site" evidence="1">
    <location>
        <position position="91"/>
    </location>
    <ligand>
        <name>Mg(2+)</name>
        <dbReference type="ChEBI" id="CHEBI:18420"/>
        <label>2</label>
    </ligand>
</feature>
<feature type="binding site" evidence="1">
    <location>
        <position position="91"/>
    </location>
    <ligand>
        <name>Mg(2+)</name>
        <dbReference type="ChEBI" id="CHEBI:18420"/>
        <label>3</label>
    </ligand>
</feature>
<dbReference type="HAMAP" id="MF_02128">
    <property type="entry name" value="TMP_kinase"/>
    <property type="match status" value="1"/>
</dbReference>
<feature type="binding site" evidence="1">
    <location>
        <position position="56"/>
    </location>
    <ligand>
        <name>Mg(2+)</name>
        <dbReference type="ChEBI" id="CHEBI:18420"/>
        <label>1</label>
    </ligand>
</feature>
<gene>
    <name evidence="1" type="primary">thiL</name>
    <name evidence="4" type="ORF">SAMN04487966_102186</name>
</gene>
<dbReference type="AlphaFoldDB" id="A0A1I7MGQ1"/>
<feature type="binding site" evidence="1">
    <location>
        <position position="248"/>
    </location>
    <ligand>
        <name>Mg(2+)</name>
        <dbReference type="ChEBI" id="CHEBI:18420"/>
        <label>3</label>
    </ligand>
</feature>
<feature type="binding site" evidence="1">
    <location>
        <position position="345"/>
    </location>
    <ligand>
        <name>substrate</name>
    </ligand>
</feature>
<dbReference type="Pfam" id="PF02769">
    <property type="entry name" value="AIRS_C"/>
    <property type="match status" value="1"/>
</dbReference>
<dbReference type="EC" id="2.7.4.16" evidence="1"/>
<dbReference type="GO" id="GO:0005524">
    <property type="term" value="F:ATP binding"/>
    <property type="evidence" value="ECO:0007669"/>
    <property type="project" value="UniProtKB-UniRule"/>
</dbReference>
<keyword evidence="1 4" id="KW-0418">Kinase</keyword>
<feature type="binding site" evidence="1">
    <location>
        <position position="57"/>
    </location>
    <ligand>
        <name>Mg(2+)</name>
        <dbReference type="ChEBI" id="CHEBI:18420"/>
        <label>1</label>
    </ligand>
</feature>
<evidence type="ECO:0000256" key="1">
    <source>
        <dbReference type="HAMAP-Rule" id="MF_02128"/>
    </source>
</evidence>
<dbReference type="PANTHER" id="PTHR30270:SF0">
    <property type="entry name" value="THIAMINE-MONOPHOSPHATE KINASE"/>
    <property type="match status" value="1"/>
</dbReference>
<dbReference type="GO" id="GO:0000287">
    <property type="term" value="F:magnesium ion binding"/>
    <property type="evidence" value="ECO:0007669"/>
    <property type="project" value="UniProtKB-UniRule"/>
</dbReference>
<dbReference type="CDD" id="cd02194">
    <property type="entry name" value="ThiL"/>
    <property type="match status" value="1"/>
</dbReference>
<dbReference type="GO" id="GO:0009228">
    <property type="term" value="P:thiamine biosynthetic process"/>
    <property type="evidence" value="ECO:0007669"/>
    <property type="project" value="UniProtKB-KW"/>
</dbReference>
<dbReference type="EMBL" id="FPCG01000002">
    <property type="protein sequence ID" value="SFV21112.1"/>
    <property type="molecule type" value="Genomic_DNA"/>
</dbReference>
<feature type="binding site" evidence="1">
    <location>
        <position position="250"/>
    </location>
    <ligand>
        <name>ATP</name>
        <dbReference type="ChEBI" id="CHEBI:30616"/>
    </ligand>
</feature>
<dbReference type="InterPro" id="IPR016188">
    <property type="entry name" value="PurM-like_N"/>
</dbReference>
<comment type="miscellaneous">
    <text evidence="1">Reaction mechanism of ThiL seems to utilize a direct, inline transfer of the gamma-phosphate of ATP to TMP rather than a phosphorylated enzyme intermediate.</text>
</comment>
<feature type="binding site" evidence="1">
    <location>
        <position position="302"/>
    </location>
    <ligand>
        <name>substrate</name>
    </ligand>
</feature>
<comment type="catalytic activity">
    <reaction evidence="1">
        <text>thiamine phosphate + ATP = thiamine diphosphate + ADP</text>
        <dbReference type="Rhea" id="RHEA:15913"/>
        <dbReference type="ChEBI" id="CHEBI:30616"/>
        <dbReference type="ChEBI" id="CHEBI:37575"/>
        <dbReference type="ChEBI" id="CHEBI:58937"/>
        <dbReference type="ChEBI" id="CHEBI:456216"/>
        <dbReference type="EC" id="2.7.4.16"/>
    </reaction>
</comment>
<dbReference type="InterPro" id="IPR036676">
    <property type="entry name" value="PurM-like_C_sf"/>
</dbReference>
<dbReference type="Proteomes" id="UP000198881">
    <property type="component" value="Unassembled WGS sequence"/>
</dbReference>
<comment type="caution">
    <text evidence="1">Lacks conserved residue(s) required for the propagation of feature annotation.</text>
</comment>
<keyword evidence="1" id="KW-0547">Nucleotide-binding</keyword>
<dbReference type="GO" id="GO:0009030">
    <property type="term" value="F:thiamine-phosphate kinase activity"/>
    <property type="evidence" value="ECO:0007669"/>
    <property type="project" value="UniProtKB-UniRule"/>
</dbReference>
<feature type="binding site" evidence="1">
    <location>
        <position position="142"/>
    </location>
    <ligand>
        <name>Mg(2+)</name>
        <dbReference type="ChEBI" id="CHEBI:18420"/>
        <label>1</label>
    </ligand>
</feature>
<evidence type="ECO:0000313" key="5">
    <source>
        <dbReference type="Proteomes" id="UP000198881"/>
    </source>
</evidence>
<dbReference type="SUPFAM" id="SSF56042">
    <property type="entry name" value="PurM C-terminal domain-like"/>
    <property type="match status" value="1"/>
</dbReference>
<dbReference type="PANTHER" id="PTHR30270">
    <property type="entry name" value="THIAMINE-MONOPHOSPHATE KINASE"/>
    <property type="match status" value="1"/>
</dbReference>
<dbReference type="Gene3D" id="3.30.1330.10">
    <property type="entry name" value="PurM-like, N-terminal domain"/>
    <property type="match status" value="1"/>
</dbReference>